<feature type="compositionally biased region" description="Low complexity" evidence="7">
    <location>
        <begin position="261"/>
        <end position="275"/>
    </location>
</feature>
<dbReference type="AlphaFoldDB" id="A0A3M7F1S5"/>
<dbReference type="CDD" id="cd00067">
    <property type="entry name" value="GAL4"/>
    <property type="match status" value="1"/>
</dbReference>
<dbReference type="SUPFAM" id="SSF57701">
    <property type="entry name" value="Zn2/Cys6 DNA-binding domain"/>
    <property type="match status" value="1"/>
</dbReference>
<dbReference type="PROSITE" id="PS00463">
    <property type="entry name" value="ZN2_CY6_FUNGAL_1"/>
    <property type="match status" value="1"/>
</dbReference>
<feature type="region of interest" description="Disordered" evidence="7">
    <location>
        <begin position="460"/>
        <end position="518"/>
    </location>
</feature>
<evidence type="ECO:0000313" key="10">
    <source>
        <dbReference type="Proteomes" id="UP000281468"/>
    </source>
</evidence>
<dbReference type="VEuPathDB" id="FungiDB:BTJ68_02133"/>
<feature type="compositionally biased region" description="Basic and acidic residues" evidence="7">
    <location>
        <begin position="1"/>
        <end position="21"/>
    </location>
</feature>
<feature type="region of interest" description="Disordered" evidence="7">
    <location>
        <begin position="121"/>
        <end position="156"/>
    </location>
</feature>
<evidence type="ECO:0000256" key="6">
    <source>
        <dbReference type="ARBA" id="ARBA00023242"/>
    </source>
</evidence>
<feature type="region of interest" description="Disordered" evidence="7">
    <location>
        <begin position="561"/>
        <end position="620"/>
    </location>
</feature>
<gene>
    <name evidence="9" type="ORF">D0862_11994</name>
</gene>
<dbReference type="Pfam" id="PF00172">
    <property type="entry name" value="Zn_clus"/>
    <property type="match status" value="1"/>
</dbReference>
<accession>A0A3M7F1S5</accession>
<dbReference type="InterPro" id="IPR036864">
    <property type="entry name" value="Zn2-C6_fun-type_DNA-bd_sf"/>
</dbReference>
<dbReference type="Proteomes" id="UP000281468">
    <property type="component" value="Unassembled WGS sequence"/>
</dbReference>
<feature type="compositionally biased region" description="Low complexity" evidence="7">
    <location>
        <begin position="471"/>
        <end position="480"/>
    </location>
</feature>
<feature type="region of interest" description="Disordered" evidence="7">
    <location>
        <begin position="192"/>
        <end position="293"/>
    </location>
</feature>
<feature type="compositionally biased region" description="Basic and acidic residues" evidence="7">
    <location>
        <begin position="205"/>
        <end position="214"/>
    </location>
</feature>
<dbReference type="SMART" id="SM00066">
    <property type="entry name" value="GAL4"/>
    <property type="match status" value="1"/>
</dbReference>
<keyword evidence="3" id="KW-0805">Transcription regulation</keyword>
<keyword evidence="4" id="KW-0238">DNA-binding</keyword>
<dbReference type="GO" id="GO:0000981">
    <property type="term" value="F:DNA-binding transcription factor activity, RNA polymerase II-specific"/>
    <property type="evidence" value="ECO:0007669"/>
    <property type="project" value="InterPro"/>
</dbReference>
<keyword evidence="1" id="KW-0479">Metal-binding</keyword>
<feature type="compositionally biased region" description="Gly residues" evidence="7">
    <location>
        <begin position="575"/>
        <end position="584"/>
    </location>
</feature>
<keyword evidence="5" id="KW-0804">Transcription</keyword>
<dbReference type="InterPro" id="IPR050335">
    <property type="entry name" value="ERT1_acuK_gluconeogen_tf"/>
</dbReference>
<feature type="region of interest" description="Disordered" evidence="7">
    <location>
        <begin position="1"/>
        <end position="102"/>
    </location>
</feature>
<dbReference type="GO" id="GO:0003677">
    <property type="term" value="F:DNA binding"/>
    <property type="evidence" value="ECO:0007669"/>
    <property type="project" value="UniProtKB-KW"/>
</dbReference>
<evidence type="ECO:0000313" key="9">
    <source>
        <dbReference type="EMBL" id="RMY82481.1"/>
    </source>
</evidence>
<dbReference type="GO" id="GO:0008270">
    <property type="term" value="F:zinc ion binding"/>
    <property type="evidence" value="ECO:0007669"/>
    <property type="project" value="InterPro"/>
</dbReference>
<evidence type="ECO:0000256" key="2">
    <source>
        <dbReference type="ARBA" id="ARBA00022833"/>
    </source>
</evidence>
<evidence type="ECO:0000256" key="4">
    <source>
        <dbReference type="ARBA" id="ARBA00023125"/>
    </source>
</evidence>
<reference evidence="9 10" key="1">
    <citation type="journal article" date="2018" name="BMC Genomics">
        <title>Genomic evidence for intraspecific hybridization in a clonal and extremely halotolerant yeast.</title>
        <authorList>
            <person name="Gostincar C."/>
            <person name="Stajich J.E."/>
            <person name="Zupancic J."/>
            <person name="Zalar P."/>
            <person name="Gunde-Cimerman N."/>
        </authorList>
    </citation>
    <scope>NUCLEOTIDE SEQUENCE [LARGE SCALE GENOMIC DNA]</scope>
    <source>
        <strain evidence="9 10">EXF-171</strain>
    </source>
</reference>
<dbReference type="PANTHER" id="PTHR47659">
    <property type="entry name" value="ZN(II)2CYS6 TRANSCRIPTION FACTOR (EUROFUNG)-RELATED"/>
    <property type="match status" value="1"/>
</dbReference>
<evidence type="ECO:0000256" key="3">
    <source>
        <dbReference type="ARBA" id="ARBA00023015"/>
    </source>
</evidence>
<dbReference type="PROSITE" id="PS50048">
    <property type="entry name" value="ZN2_CY6_FUNGAL_2"/>
    <property type="match status" value="1"/>
</dbReference>
<protein>
    <recommendedName>
        <fullName evidence="8">Zn(2)-C6 fungal-type domain-containing protein</fullName>
    </recommendedName>
</protein>
<evidence type="ECO:0000256" key="1">
    <source>
        <dbReference type="ARBA" id="ARBA00022723"/>
    </source>
</evidence>
<dbReference type="EMBL" id="QWIQ01000552">
    <property type="protein sequence ID" value="RMY82481.1"/>
    <property type="molecule type" value="Genomic_DNA"/>
</dbReference>
<evidence type="ECO:0000259" key="8">
    <source>
        <dbReference type="PROSITE" id="PS50048"/>
    </source>
</evidence>
<dbReference type="InterPro" id="IPR001138">
    <property type="entry name" value="Zn2Cys6_DnaBD"/>
</dbReference>
<dbReference type="Gene3D" id="4.10.240.10">
    <property type="entry name" value="Zn(2)-C6 fungal-type DNA-binding domain"/>
    <property type="match status" value="1"/>
</dbReference>
<dbReference type="PANTHER" id="PTHR47659:SF4">
    <property type="entry name" value="ZN(II)2CYS6 TRANSCRIPTION FACTOR (EUROFUNG)"/>
    <property type="match status" value="1"/>
</dbReference>
<feature type="domain" description="Zn(2)-C6 fungal-type" evidence="8">
    <location>
        <begin position="164"/>
        <end position="195"/>
    </location>
</feature>
<proteinExistence type="predicted"/>
<evidence type="ECO:0000256" key="7">
    <source>
        <dbReference type="SAM" id="MobiDB-lite"/>
    </source>
</evidence>
<sequence>MRNLEKKSDLSFLLHDQDHHHLQQRSLKRKLVLRETSASGEALAYPSPPMSNPPTPSNTQRVELSGNHGGRSVPLAPTTSGGPMTSFGPNVPSTHSAPPPTYFGQPYSAFEVGPSTNLPAPVSSQAWQPGPFSYPGQAYPATPSRGTGSSASRGRRSKTHVASACINCKRAHLSCDVNRPCARCVASGKQDTCVDVQHKKRGRPRLREEGEGKGDQGGQESVSRPRASSGISQASSRPIAGVRHRRGESFRSLISQTSEGSPSYTASTPSTYLPSVPRPSPYGAQLPSTPRSSQPTYEVATALLNLDFVIVRANRPFQQIMLPGQDLTGRQVADVAAPADDESFQAIRSHLRAEREARDPTYMPPIMQPGQDPVQDIPEAEAEQFTEGFQDHTYTWTHTRLGPASQQFPVRIRLAKAHSYFVVLTLPSFRPVEPPPQPLAPMYSGPLALGPPLHQPDRFVAAPSPAPAPPRSTAQSTTAPGYMPFQGVMAPPPGQPYHGPPQYGPPRPYQTPPSTMPPPDQLYPHYPHLAPASSRLPVAEPPIQPAAFTPRSMPREILPSTRASALQLPPIIAPGGSGGSGSVGGSQSQAGAEEGEGEEEQGMQSPKKRRRVGIHDVLQR</sequence>
<feature type="compositionally biased region" description="Pro residues" evidence="7">
    <location>
        <begin position="46"/>
        <end position="56"/>
    </location>
</feature>
<comment type="caution">
    <text evidence="9">The sequence shown here is derived from an EMBL/GenBank/DDBJ whole genome shotgun (WGS) entry which is preliminary data.</text>
</comment>
<keyword evidence="2" id="KW-0862">Zinc</keyword>
<name>A0A3M7F1S5_HORWE</name>
<feature type="compositionally biased region" description="Basic residues" evidence="7">
    <location>
        <begin position="22"/>
        <end position="31"/>
    </location>
</feature>
<evidence type="ECO:0000256" key="5">
    <source>
        <dbReference type="ARBA" id="ARBA00023163"/>
    </source>
</evidence>
<organism evidence="9 10">
    <name type="scientific">Hortaea werneckii</name>
    <name type="common">Black yeast</name>
    <name type="synonym">Cladosporium werneckii</name>
    <dbReference type="NCBI Taxonomy" id="91943"/>
    <lineage>
        <taxon>Eukaryota</taxon>
        <taxon>Fungi</taxon>
        <taxon>Dikarya</taxon>
        <taxon>Ascomycota</taxon>
        <taxon>Pezizomycotina</taxon>
        <taxon>Dothideomycetes</taxon>
        <taxon>Dothideomycetidae</taxon>
        <taxon>Mycosphaerellales</taxon>
        <taxon>Teratosphaeriaceae</taxon>
        <taxon>Hortaea</taxon>
    </lineage>
</organism>
<feature type="compositionally biased region" description="Polar residues" evidence="7">
    <location>
        <begin position="77"/>
        <end position="96"/>
    </location>
</feature>
<feature type="compositionally biased region" description="Pro residues" evidence="7">
    <location>
        <begin position="490"/>
        <end position="518"/>
    </location>
</feature>
<keyword evidence="6" id="KW-0539">Nucleus</keyword>